<evidence type="ECO:0000313" key="1">
    <source>
        <dbReference type="EMBL" id="AIE86413.1"/>
    </source>
</evidence>
<evidence type="ECO:0000313" key="2">
    <source>
        <dbReference type="Proteomes" id="UP000027982"/>
    </source>
</evidence>
<dbReference type="AlphaFoldDB" id="A0A068NS87"/>
<dbReference type="eggNOG" id="ENOG50339IK">
    <property type="taxonomic scope" value="Bacteria"/>
</dbReference>
<protein>
    <submittedName>
        <fullName evidence="1">Lipoprotein</fullName>
    </submittedName>
</protein>
<dbReference type="RefSeq" id="WP_144241183.1">
    <property type="nucleotide sequence ID" value="NZ_CP007139.1"/>
</dbReference>
<proteinExistence type="predicted"/>
<reference evidence="1 2" key="1">
    <citation type="journal article" date="2014" name="PLoS ONE">
        <title>The first complete genome sequence of the class fimbriimonadia in the phylum armatimonadetes.</title>
        <authorList>
            <person name="Hu Z.Y."/>
            <person name="Wang Y.Z."/>
            <person name="Im W.T."/>
            <person name="Wang S.Y."/>
            <person name="Zhao G.P."/>
            <person name="Zheng H.J."/>
            <person name="Quan Z.X."/>
        </authorList>
    </citation>
    <scope>NUCLEOTIDE SEQUENCE [LARGE SCALE GENOMIC DNA]</scope>
    <source>
        <strain evidence="1">Gsoil 348</strain>
    </source>
</reference>
<dbReference type="Proteomes" id="UP000027982">
    <property type="component" value="Chromosome"/>
</dbReference>
<dbReference type="STRING" id="661478.OP10G_3045"/>
<dbReference type="Gene3D" id="3.40.390.70">
    <property type="match status" value="1"/>
</dbReference>
<dbReference type="HOGENOM" id="CLU_1007426_0_0_0"/>
<name>A0A068NS87_FIMGI</name>
<keyword evidence="1" id="KW-0449">Lipoprotein</keyword>
<sequence>MRHELARISNRNLREAAIAALFVGVIALSLSARPRFAVSVQPRPSPRAPAFETSLVPSPVPIGVATEDVDESSAGMRITAKVPRTEDARAIEAKLLRELNRYPQSLLARLNVDRFLLVSDLRCDALECGGLTVLEHRHIFLEADSSDWITSTFPGILHHEIMHAIDGTAGCDRSDAAWEALNPKSFRYEGNEFVPLPVGKPKPGFATAYATSTVSEDRCELFKMAMIEPNELLSRIHTDRVLAAKLSLLESRLRQIGPLPKGWPNRRKRLFSTYDL</sequence>
<dbReference type="KEGG" id="fgi:OP10G_3045"/>
<dbReference type="EMBL" id="CP007139">
    <property type="protein sequence ID" value="AIE86413.1"/>
    <property type="molecule type" value="Genomic_DNA"/>
</dbReference>
<organism evidence="1 2">
    <name type="scientific">Fimbriimonas ginsengisoli Gsoil 348</name>
    <dbReference type="NCBI Taxonomy" id="661478"/>
    <lineage>
        <taxon>Bacteria</taxon>
        <taxon>Bacillati</taxon>
        <taxon>Armatimonadota</taxon>
        <taxon>Fimbriimonadia</taxon>
        <taxon>Fimbriimonadales</taxon>
        <taxon>Fimbriimonadaceae</taxon>
        <taxon>Fimbriimonas</taxon>
    </lineage>
</organism>
<gene>
    <name evidence="1" type="ORF">OP10G_3045</name>
</gene>
<accession>A0A068NS87</accession>
<keyword evidence="2" id="KW-1185">Reference proteome</keyword>